<dbReference type="InterPro" id="IPR000551">
    <property type="entry name" value="MerR-type_HTH_dom"/>
</dbReference>
<dbReference type="Proteomes" id="UP001290455">
    <property type="component" value="Unassembled WGS sequence"/>
</dbReference>
<evidence type="ECO:0000313" key="8">
    <source>
        <dbReference type="Proteomes" id="UP001290455"/>
    </source>
</evidence>
<evidence type="ECO:0000256" key="5">
    <source>
        <dbReference type="SAM" id="Coils"/>
    </source>
</evidence>
<evidence type="ECO:0000256" key="2">
    <source>
        <dbReference type="ARBA" id="ARBA00023015"/>
    </source>
</evidence>
<gene>
    <name evidence="7" type="ORF">SM124_07115</name>
</gene>
<evidence type="ECO:0000256" key="3">
    <source>
        <dbReference type="ARBA" id="ARBA00023125"/>
    </source>
</evidence>
<feature type="domain" description="HTH merR-type" evidence="6">
    <location>
        <begin position="9"/>
        <end position="79"/>
    </location>
</feature>
<proteinExistence type="predicted"/>
<dbReference type="PROSITE" id="PS50937">
    <property type="entry name" value="HTH_MERR_2"/>
    <property type="match status" value="1"/>
</dbReference>
<organism evidence="7 8">
    <name type="scientific">Robertmurraya mangrovi</name>
    <dbReference type="NCBI Taxonomy" id="3098077"/>
    <lineage>
        <taxon>Bacteria</taxon>
        <taxon>Bacillati</taxon>
        <taxon>Bacillota</taxon>
        <taxon>Bacilli</taxon>
        <taxon>Bacillales</taxon>
        <taxon>Bacillaceae</taxon>
        <taxon>Robertmurraya</taxon>
    </lineage>
</organism>
<evidence type="ECO:0000259" key="6">
    <source>
        <dbReference type="PROSITE" id="PS50937"/>
    </source>
</evidence>
<evidence type="ECO:0000313" key="7">
    <source>
        <dbReference type="EMBL" id="MDZ5471515.1"/>
    </source>
</evidence>
<dbReference type="InterPro" id="IPR047057">
    <property type="entry name" value="MerR_fam"/>
</dbReference>
<keyword evidence="3" id="KW-0238">DNA-binding</keyword>
<dbReference type="InterPro" id="IPR009061">
    <property type="entry name" value="DNA-bd_dom_put_sf"/>
</dbReference>
<dbReference type="SMART" id="SM00422">
    <property type="entry name" value="HTH_MERR"/>
    <property type="match status" value="1"/>
</dbReference>
<dbReference type="PANTHER" id="PTHR30204:SF69">
    <property type="entry name" value="MERR-FAMILY TRANSCRIPTIONAL REGULATOR"/>
    <property type="match status" value="1"/>
</dbReference>
<name>A0ABU5IWI8_9BACI</name>
<comment type="caution">
    <text evidence="7">The sequence shown here is derived from an EMBL/GenBank/DDBJ whole genome shotgun (WGS) entry which is preliminary data.</text>
</comment>
<accession>A0ABU5IWI8</accession>
<evidence type="ECO:0000256" key="4">
    <source>
        <dbReference type="ARBA" id="ARBA00023163"/>
    </source>
</evidence>
<reference evidence="7 8" key="1">
    <citation type="submission" date="2023-11" db="EMBL/GenBank/DDBJ databases">
        <title>Bacillus jintuensis, isolated from a mudflat on the Beibu Gulf coast.</title>
        <authorList>
            <person name="Li M."/>
        </authorList>
    </citation>
    <scope>NUCLEOTIDE SEQUENCE [LARGE SCALE GENOMIC DNA]</scope>
    <source>
        <strain evidence="7 8">31A1R</strain>
    </source>
</reference>
<feature type="coiled-coil region" evidence="5">
    <location>
        <begin position="286"/>
        <end position="331"/>
    </location>
</feature>
<dbReference type="RefSeq" id="WP_322445807.1">
    <property type="nucleotide sequence ID" value="NZ_JAXOFX010000003.1"/>
</dbReference>
<keyword evidence="2" id="KW-0805">Transcription regulation</keyword>
<evidence type="ECO:0000256" key="1">
    <source>
        <dbReference type="ARBA" id="ARBA00022491"/>
    </source>
</evidence>
<dbReference type="PANTHER" id="PTHR30204">
    <property type="entry name" value="REDOX-CYCLING DRUG-SENSING TRANSCRIPTIONAL ACTIVATOR SOXR"/>
    <property type="match status" value="1"/>
</dbReference>
<dbReference type="EMBL" id="JAXOFX010000003">
    <property type="protein sequence ID" value="MDZ5471515.1"/>
    <property type="molecule type" value="Genomic_DNA"/>
</dbReference>
<keyword evidence="5" id="KW-0175">Coiled coil</keyword>
<protein>
    <submittedName>
        <fullName evidence="7">MerR family transcriptional regulator</fullName>
    </submittedName>
</protein>
<dbReference type="Gene3D" id="1.10.1660.10">
    <property type="match status" value="1"/>
</dbReference>
<dbReference type="SUPFAM" id="SSF46955">
    <property type="entry name" value="Putative DNA-binding domain"/>
    <property type="match status" value="1"/>
</dbReference>
<sequence length="351" mass="40801">MNKNQNTRAYSIKEVSKKLNVPTGTLRQWEKDLEGLLVIPRTKQGARFYTEPEMDLLFKIKEMRGKNVGKEMIRTLLENYLNPSKEEPSETFEMVIQDPPIDKQVVSQNNIEEFYQAMANYKMELVNEIKQEIIQTRRVLIDEIKNELSHTSLQTVNEVSKSIQRSNDKRKAEMQQLSDQVVHVSKQTSESFGSLSETINQSSQLTSESLGTLTEKLTKSSEQASETLETINSHIAKSSEHTSESIKSLKENVVRMTEKTHIQMQKQVAESSKSTITNMDEITKAVQQSKSEFKRYTQSLNEKQEQILETIQELRQTKEEIQLREETFQKMLVGYREVAAAKKRKWWQLWE</sequence>
<keyword evidence="1" id="KW-0678">Repressor</keyword>
<dbReference type="Pfam" id="PF13411">
    <property type="entry name" value="MerR_1"/>
    <property type="match status" value="1"/>
</dbReference>
<keyword evidence="4" id="KW-0804">Transcription</keyword>
<keyword evidence="8" id="KW-1185">Reference proteome</keyword>
<dbReference type="SUPFAM" id="SSF58113">
    <property type="entry name" value="Apolipoprotein A-I"/>
    <property type="match status" value="1"/>
</dbReference>